<comment type="caution">
    <text evidence="4">The sequence shown here is derived from an EMBL/GenBank/DDBJ whole genome shotgun (WGS) entry which is preliminary data.</text>
</comment>
<keyword evidence="3" id="KW-0732">Signal</keyword>
<reference evidence="5" key="1">
    <citation type="journal article" date="2019" name="Int. J. Syst. Evol. Microbiol.">
        <title>The Global Catalogue of Microorganisms (GCM) 10K type strain sequencing project: providing services to taxonomists for standard genome sequencing and annotation.</title>
        <authorList>
            <consortium name="The Broad Institute Genomics Platform"/>
            <consortium name="The Broad Institute Genome Sequencing Center for Infectious Disease"/>
            <person name="Wu L."/>
            <person name="Ma J."/>
        </authorList>
    </citation>
    <scope>NUCLEOTIDE SEQUENCE [LARGE SCALE GENOMIC DNA]</scope>
    <source>
        <strain evidence="5">JCM 18127</strain>
    </source>
</reference>
<evidence type="ECO:0000256" key="3">
    <source>
        <dbReference type="SAM" id="SignalP"/>
    </source>
</evidence>
<organism evidence="4 5">
    <name type="scientific">Nocardioides nanhaiensis</name>
    <dbReference type="NCBI Taxonomy" id="1476871"/>
    <lineage>
        <taxon>Bacteria</taxon>
        <taxon>Bacillati</taxon>
        <taxon>Actinomycetota</taxon>
        <taxon>Actinomycetes</taxon>
        <taxon>Propionibacteriales</taxon>
        <taxon>Nocardioidaceae</taxon>
        <taxon>Nocardioides</taxon>
    </lineage>
</organism>
<dbReference type="Proteomes" id="UP001500621">
    <property type="component" value="Unassembled WGS sequence"/>
</dbReference>
<evidence type="ECO:0000313" key="5">
    <source>
        <dbReference type="Proteomes" id="UP001500621"/>
    </source>
</evidence>
<keyword evidence="2" id="KW-0472">Membrane</keyword>
<gene>
    <name evidence="4" type="ORF">GCM10023226_38310</name>
</gene>
<proteinExistence type="predicted"/>
<sequence>MRPLTRSSVAALLLSALLSTALLHTAPASAADGVVVANPDGDAVVDPTYATTLTVRGSGFQSVRGGHGGIYVFFGTVRGRWRPSQGGASGSGYLYVPDSESRENQGYQRFVAFPGSDTASSANGGTIAADGTWSTDITVPGALFQAVGRNGAVETVDCREVTCGVITVGAHGVSNATNETFTPVRVADLTGGGATPTPAPTGEQPAGGTTGPEQAESTDPAAVRGDGRRERGARPARPVAPELVVDRASASAGNALAFAATGLPPGTQVSAVLDDGAAAAGPFVVGADGGLAGVLTLPPDLGPGTSELRLFGLPEPLAVSFAVTAPAVESAAATGEPAAATQNQARVPSRAGLLFLAVGALALVLALARRLASRRHAQVRRAG</sequence>
<evidence type="ECO:0000256" key="1">
    <source>
        <dbReference type="SAM" id="MobiDB-lite"/>
    </source>
</evidence>
<keyword evidence="5" id="KW-1185">Reference proteome</keyword>
<protein>
    <recommendedName>
        <fullName evidence="6">Htaa domain-containing protein</fullName>
    </recommendedName>
</protein>
<feature type="region of interest" description="Disordered" evidence="1">
    <location>
        <begin position="190"/>
        <end position="237"/>
    </location>
</feature>
<dbReference type="Gene3D" id="2.60.40.230">
    <property type="entry name" value="Neocarzinostatin-like"/>
    <property type="match status" value="1"/>
</dbReference>
<evidence type="ECO:0000313" key="4">
    <source>
        <dbReference type="EMBL" id="GAA4696233.1"/>
    </source>
</evidence>
<feature type="transmembrane region" description="Helical" evidence="2">
    <location>
        <begin position="351"/>
        <end position="372"/>
    </location>
</feature>
<evidence type="ECO:0008006" key="6">
    <source>
        <dbReference type="Google" id="ProtNLM"/>
    </source>
</evidence>
<dbReference type="RefSeq" id="WP_345269664.1">
    <property type="nucleotide sequence ID" value="NZ_BAABIM010000004.1"/>
</dbReference>
<feature type="chain" id="PRO_5045473974" description="Htaa domain-containing protein" evidence="3">
    <location>
        <begin position="31"/>
        <end position="383"/>
    </location>
</feature>
<keyword evidence="2" id="KW-0812">Transmembrane</keyword>
<dbReference type="EMBL" id="BAABIM010000004">
    <property type="protein sequence ID" value="GAA4696233.1"/>
    <property type="molecule type" value="Genomic_DNA"/>
</dbReference>
<evidence type="ECO:0000256" key="2">
    <source>
        <dbReference type="SAM" id="Phobius"/>
    </source>
</evidence>
<accession>A0ABP8WXC9</accession>
<keyword evidence="2" id="KW-1133">Transmembrane helix</keyword>
<name>A0ABP8WXC9_9ACTN</name>
<feature type="signal peptide" evidence="3">
    <location>
        <begin position="1"/>
        <end position="30"/>
    </location>
</feature>